<feature type="region of interest" description="Disordered" evidence="1">
    <location>
        <begin position="1"/>
        <end position="155"/>
    </location>
</feature>
<dbReference type="RefSeq" id="WP_341839358.1">
    <property type="nucleotide sequence ID" value="NZ_CP149792.1"/>
</dbReference>
<evidence type="ECO:0000256" key="1">
    <source>
        <dbReference type="SAM" id="MobiDB-lite"/>
    </source>
</evidence>
<keyword evidence="3" id="KW-1185">Reference proteome</keyword>
<accession>A0ABZ2YXL7</accession>
<feature type="compositionally biased region" description="Acidic residues" evidence="1">
    <location>
        <begin position="54"/>
        <end position="80"/>
    </location>
</feature>
<feature type="compositionally biased region" description="Basic and acidic residues" evidence="1">
    <location>
        <begin position="27"/>
        <end position="39"/>
    </location>
</feature>
<evidence type="ECO:0000313" key="3">
    <source>
        <dbReference type="Proteomes" id="UP001449657"/>
    </source>
</evidence>
<feature type="compositionally biased region" description="Acidic residues" evidence="1">
    <location>
        <begin position="110"/>
        <end position="146"/>
    </location>
</feature>
<proteinExistence type="predicted"/>
<evidence type="ECO:0000313" key="2">
    <source>
        <dbReference type="EMBL" id="WZN44578.1"/>
    </source>
</evidence>
<dbReference type="Proteomes" id="UP001449657">
    <property type="component" value="Chromosome"/>
</dbReference>
<dbReference type="EMBL" id="CP150096">
    <property type="protein sequence ID" value="WZN44578.1"/>
    <property type="molecule type" value="Genomic_DNA"/>
</dbReference>
<protein>
    <submittedName>
        <fullName evidence="2">Uncharacterized protein</fullName>
    </submittedName>
</protein>
<sequence length="155" mass="17119">MKKQPGIPDKNLDEQLPSSEDINMEFPEVKDIPGQEHIHVPPAGEMADTTASSADEEGEGILDEEEEDDDLDLEGDDNVSDLERRLLDNAANSDPDYEDEQRLREALPDGTDDDGDILNEDGELDVPGSEDDDEAEDIGSEDEENNEFSIDKNSD</sequence>
<gene>
    <name evidence="2" type="ORF">WJU22_16915</name>
</gene>
<reference evidence="2 3" key="1">
    <citation type="submission" date="2024-03" db="EMBL/GenBank/DDBJ databases">
        <title>Chitinophaga caseinilytica sp. nov., a casein hydrolysing bacterium isolated from forest soil.</title>
        <authorList>
            <person name="Lee D.S."/>
            <person name="Han D.M."/>
            <person name="Baek J.H."/>
            <person name="Choi D.G."/>
            <person name="Jeon J.H."/>
            <person name="Jeon C.O."/>
        </authorList>
    </citation>
    <scope>NUCLEOTIDE SEQUENCE [LARGE SCALE GENOMIC DNA]</scope>
    <source>
        <strain evidence="2 3">KACC 19118</strain>
    </source>
</reference>
<name>A0ABZ2YXL7_9BACT</name>
<organism evidence="2 3">
    <name type="scientific">Chitinophaga caseinilytica</name>
    <dbReference type="NCBI Taxonomy" id="2267521"/>
    <lineage>
        <taxon>Bacteria</taxon>
        <taxon>Pseudomonadati</taxon>
        <taxon>Bacteroidota</taxon>
        <taxon>Chitinophagia</taxon>
        <taxon>Chitinophagales</taxon>
        <taxon>Chitinophagaceae</taxon>
        <taxon>Chitinophaga</taxon>
    </lineage>
</organism>